<accession>A0ABZ1IC11</accession>
<dbReference type="RefSeq" id="WP_326833923.1">
    <property type="nucleotide sequence ID" value="NZ_CP142149.1"/>
</dbReference>
<evidence type="ECO:0008006" key="3">
    <source>
        <dbReference type="Google" id="ProtNLM"/>
    </source>
</evidence>
<protein>
    <recommendedName>
        <fullName evidence="3">Glycosyltransferase family 2 protein</fullName>
    </recommendedName>
</protein>
<reference evidence="1 2" key="1">
    <citation type="journal article" date="2015" name="Int. J. Syst. Evol. Microbiol.">
        <title>Amycolatopsis rhabdoformis sp. nov., an actinomycete isolated from a tropical forest soil.</title>
        <authorList>
            <person name="Souza W.R."/>
            <person name="Silva R.E."/>
            <person name="Goodfellow M."/>
            <person name="Busarakam K."/>
            <person name="Figueiro F.S."/>
            <person name="Ferreira D."/>
            <person name="Rodrigues-Filho E."/>
            <person name="Moraes L.A.B."/>
            <person name="Zucchi T.D."/>
        </authorList>
    </citation>
    <scope>NUCLEOTIDE SEQUENCE [LARGE SCALE GENOMIC DNA]</scope>
    <source>
        <strain evidence="1 2">NCIMB 14900</strain>
    </source>
</reference>
<keyword evidence="2" id="KW-1185">Reference proteome</keyword>
<dbReference type="Proteomes" id="UP001330812">
    <property type="component" value="Chromosome"/>
</dbReference>
<gene>
    <name evidence="1" type="ORF">VSH64_03125</name>
</gene>
<proteinExistence type="predicted"/>
<sequence length="375" mass="41155">MTTAVGAPAQHTTHRHLVAEVDAGIRPQAALDAIVVPNGRDEHALSHTWTIARELDAPVLLLCSHAAKADRVVLAAKEAGVQAFAIDTDGLPRHVMPRFATTELLRHHNLLRGADTSLKRNVGLLVAGLARWDRVLFLDDDIALPRPADLREAAGLLGEYVAVGLNNIGMPDNSVVCHAYRESGGFQDTFVGGGALVVGERCLDSFFPDIYNEDWFFLLGDKALRRTALTGSAFQADYDPYNLIRAENEELGDTLAEGVYALLDRGLGVPAATKGYWAEFLEQRRNFIRKALLQVQEAAGLDFARRDRMVEALRTALRQSENVLTPELCAGYLRAWQEDRATWCAHVADLDERHTAGGVDNAFRTLGISELVLRS</sequence>
<organism evidence="1 2">
    <name type="scientific">Amycolatopsis rhabdoformis</name>
    <dbReference type="NCBI Taxonomy" id="1448059"/>
    <lineage>
        <taxon>Bacteria</taxon>
        <taxon>Bacillati</taxon>
        <taxon>Actinomycetota</taxon>
        <taxon>Actinomycetes</taxon>
        <taxon>Pseudonocardiales</taxon>
        <taxon>Pseudonocardiaceae</taxon>
        <taxon>Amycolatopsis</taxon>
    </lineage>
</organism>
<dbReference type="EMBL" id="CP142149">
    <property type="protein sequence ID" value="WSE31114.1"/>
    <property type="molecule type" value="Genomic_DNA"/>
</dbReference>
<evidence type="ECO:0000313" key="2">
    <source>
        <dbReference type="Proteomes" id="UP001330812"/>
    </source>
</evidence>
<name>A0ABZ1IC11_9PSEU</name>
<evidence type="ECO:0000313" key="1">
    <source>
        <dbReference type="EMBL" id="WSE31114.1"/>
    </source>
</evidence>